<reference evidence="5" key="1">
    <citation type="submission" date="2015-09" db="EMBL/GenBank/DDBJ databases">
        <authorList>
            <consortium name="Pathogen Informatics"/>
        </authorList>
    </citation>
    <scope>NUCLEOTIDE SEQUENCE [LARGE SCALE GENOMIC DNA]</scope>
    <source>
        <strain evidence="5">Lake Konstanz</strain>
    </source>
</reference>
<dbReference type="VEuPathDB" id="TriTrypDB:BSAL_09555"/>
<dbReference type="EMBL" id="CYKH01001489">
    <property type="protein sequence ID" value="CUG87305.1"/>
    <property type="molecule type" value="Genomic_DNA"/>
</dbReference>
<dbReference type="PROSITE" id="PS01129">
    <property type="entry name" value="PSI_RLU"/>
    <property type="match status" value="1"/>
</dbReference>
<dbReference type="SUPFAM" id="SSF55120">
    <property type="entry name" value="Pseudouridine synthase"/>
    <property type="match status" value="1"/>
</dbReference>
<dbReference type="AlphaFoldDB" id="A0A0S4JCR9"/>
<dbReference type="Pfam" id="PF00849">
    <property type="entry name" value="PseudoU_synth_2"/>
    <property type="match status" value="2"/>
</dbReference>
<feature type="region of interest" description="Disordered" evidence="2">
    <location>
        <begin position="78"/>
        <end position="100"/>
    </location>
</feature>
<name>A0A0S4JCR9_BODSA</name>
<feature type="domain" description="Pseudouridine synthase RsuA/RluA-like" evidence="3">
    <location>
        <begin position="206"/>
        <end position="255"/>
    </location>
</feature>
<accession>A0A0S4JCR9</accession>
<dbReference type="GO" id="GO:0000455">
    <property type="term" value="P:enzyme-directed rRNA pseudouridine synthesis"/>
    <property type="evidence" value="ECO:0007669"/>
    <property type="project" value="TreeGrafter"/>
</dbReference>
<keyword evidence="5" id="KW-1185">Reference proteome</keyword>
<feature type="region of interest" description="Disordered" evidence="2">
    <location>
        <begin position="196"/>
        <end position="215"/>
    </location>
</feature>
<dbReference type="GO" id="GO:0003723">
    <property type="term" value="F:RNA binding"/>
    <property type="evidence" value="ECO:0007669"/>
    <property type="project" value="InterPro"/>
</dbReference>
<dbReference type="GO" id="GO:0009982">
    <property type="term" value="F:pseudouridine synthase activity"/>
    <property type="evidence" value="ECO:0007669"/>
    <property type="project" value="InterPro"/>
</dbReference>
<comment type="similarity">
    <text evidence="1">Belongs to the pseudouridine synthase RluA family.</text>
</comment>
<gene>
    <name evidence="4" type="ORF">BSAL_09555</name>
</gene>
<dbReference type="CDD" id="cd02869">
    <property type="entry name" value="PseudoU_synth_RluA_like"/>
    <property type="match status" value="1"/>
</dbReference>
<dbReference type="OrthoDB" id="418349at2759"/>
<protein>
    <submittedName>
        <fullName evidence="4">RNA pseudouridylate synthase, putative</fullName>
    </submittedName>
</protein>
<evidence type="ECO:0000313" key="4">
    <source>
        <dbReference type="EMBL" id="CUG87305.1"/>
    </source>
</evidence>
<dbReference type="Gene3D" id="3.30.2350.10">
    <property type="entry name" value="Pseudouridine synthase"/>
    <property type="match status" value="1"/>
</dbReference>
<sequence>MPPRSTRYCRPKSDPPEALLEHLVRRYNYGTREEWQDHLAQGNVWVERGHVPPNQRRRSAAAVTLSPSTSASIAQGITTNSAPQPAGSSSSLDAQPPRSPTIAVFRNGDVVLLQGDVIVFDPPKSLEPEVDTNHITILYMDANIVCCVKNGAIPVAEGGRYANNTLAAVLAERHAYSDYGDDDDATAAVEESLTPAATGSSALTKSSSPNKKRSRPPVCIGTLFPVHRLDRETSGIVVLARHKASAAFLASQFHHIESDDGISTAPAASVVTELDSSTDSQNAGVPASKCNRKEAVKVYQAIVEGIISREWLAAQQANSKFVTVRESNSSGAQQQPPLQYVVTITAPLGPTLASPTEVPPEQAKLAKLRMRCYTDVPNATSVAGEEIKSAKTELVVLATNECLGLTFVRCRIFTGRTHQIRLHCAHLGFPILGDKMYTTRTPGVIGGSHAVDDDCYWRRVRGQEAMQWSPGEWRMVSSGPSSLLCPSSLPSSTLVVKRHMLHAFQLTCTIPPSKGAAAAAAAPTDSGALSSMCRDSDGGKEEERKVFEVPALEWFLRDLAPIKEEESEERERSRVGGDEWALVELRRLLTTKQFVLS</sequence>
<evidence type="ECO:0000256" key="2">
    <source>
        <dbReference type="SAM" id="MobiDB-lite"/>
    </source>
</evidence>
<dbReference type="InterPro" id="IPR020103">
    <property type="entry name" value="PsdUridine_synth_cat_dom_sf"/>
</dbReference>
<feature type="domain" description="Pseudouridine synthase RsuA/RluA-like" evidence="3">
    <location>
        <begin position="332"/>
        <end position="426"/>
    </location>
</feature>
<dbReference type="OMA" id="RYCENTL"/>
<dbReference type="PANTHER" id="PTHR21600:SF87">
    <property type="entry name" value="RNA PSEUDOURIDYLATE SYNTHASE DOMAIN-CONTAINING PROTEIN 1"/>
    <property type="match status" value="1"/>
</dbReference>
<dbReference type="InterPro" id="IPR050188">
    <property type="entry name" value="RluA_PseudoU_synthase"/>
</dbReference>
<dbReference type="Proteomes" id="UP000051952">
    <property type="component" value="Unassembled WGS sequence"/>
</dbReference>
<dbReference type="PANTHER" id="PTHR21600">
    <property type="entry name" value="MITOCHONDRIAL RNA PSEUDOURIDINE SYNTHASE"/>
    <property type="match status" value="1"/>
</dbReference>
<feature type="compositionally biased region" description="Polar residues" evidence="2">
    <location>
        <begin position="78"/>
        <end position="93"/>
    </location>
</feature>
<dbReference type="InterPro" id="IPR006224">
    <property type="entry name" value="PsdUridine_synth_RluA-like_CS"/>
</dbReference>
<organism evidence="4 5">
    <name type="scientific">Bodo saltans</name>
    <name type="common">Flagellated protozoan</name>
    <dbReference type="NCBI Taxonomy" id="75058"/>
    <lineage>
        <taxon>Eukaryota</taxon>
        <taxon>Discoba</taxon>
        <taxon>Euglenozoa</taxon>
        <taxon>Kinetoplastea</taxon>
        <taxon>Metakinetoplastina</taxon>
        <taxon>Eubodonida</taxon>
        <taxon>Bodonidae</taxon>
        <taxon>Bodo</taxon>
    </lineage>
</organism>
<evidence type="ECO:0000259" key="3">
    <source>
        <dbReference type="Pfam" id="PF00849"/>
    </source>
</evidence>
<evidence type="ECO:0000256" key="1">
    <source>
        <dbReference type="ARBA" id="ARBA00010876"/>
    </source>
</evidence>
<dbReference type="InterPro" id="IPR006145">
    <property type="entry name" value="PsdUridine_synth_RsuA/RluA"/>
</dbReference>
<proteinExistence type="inferred from homology"/>
<evidence type="ECO:0000313" key="5">
    <source>
        <dbReference type="Proteomes" id="UP000051952"/>
    </source>
</evidence>